<evidence type="ECO:0000313" key="2">
    <source>
        <dbReference type="Proteomes" id="UP001279734"/>
    </source>
</evidence>
<dbReference type="Proteomes" id="UP001279734">
    <property type="component" value="Unassembled WGS sequence"/>
</dbReference>
<organism evidence="1 2">
    <name type="scientific">Nepenthes gracilis</name>
    <name type="common">Slender pitcher plant</name>
    <dbReference type="NCBI Taxonomy" id="150966"/>
    <lineage>
        <taxon>Eukaryota</taxon>
        <taxon>Viridiplantae</taxon>
        <taxon>Streptophyta</taxon>
        <taxon>Embryophyta</taxon>
        <taxon>Tracheophyta</taxon>
        <taxon>Spermatophyta</taxon>
        <taxon>Magnoliopsida</taxon>
        <taxon>eudicotyledons</taxon>
        <taxon>Gunneridae</taxon>
        <taxon>Pentapetalae</taxon>
        <taxon>Caryophyllales</taxon>
        <taxon>Nepenthaceae</taxon>
        <taxon>Nepenthes</taxon>
    </lineage>
</organism>
<accession>A0AAD3SPH0</accession>
<dbReference type="AlphaFoldDB" id="A0AAD3SPH0"/>
<evidence type="ECO:0000313" key="1">
    <source>
        <dbReference type="EMBL" id="GMH15633.1"/>
    </source>
</evidence>
<dbReference type="EMBL" id="BSYO01000015">
    <property type="protein sequence ID" value="GMH15633.1"/>
    <property type="molecule type" value="Genomic_DNA"/>
</dbReference>
<protein>
    <submittedName>
        <fullName evidence="1">Uncharacterized protein</fullName>
    </submittedName>
</protein>
<keyword evidence="2" id="KW-1185">Reference proteome</keyword>
<comment type="caution">
    <text evidence="1">The sequence shown here is derived from an EMBL/GenBank/DDBJ whole genome shotgun (WGS) entry which is preliminary data.</text>
</comment>
<sequence>MERMHFARVCVEVDVSAALSSKIRLQTGSSLTVGMQQIVEVDVDYQRKPLLCDTCQQTGHSKNHCKSNRIYRPTGRILPDSYLTHSKVAKEVKKKATTIILSPVSGLFVPSSNPFAVLQENDKVCSSLGNGKSSHAAESRVDDQDLVQLNVATDDSDAILITS</sequence>
<dbReference type="PANTHER" id="PTHR31286">
    <property type="entry name" value="GLYCINE-RICH CELL WALL STRUCTURAL PROTEIN 1.8-LIKE"/>
    <property type="match status" value="1"/>
</dbReference>
<gene>
    <name evidence="1" type="ORF">Nepgr_017474</name>
</gene>
<name>A0AAD3SPH0_NEPGR</name>
<proteinExistence type="predicted"/>
<dbReference type="InterPro" id="IPR040256">
    <property type="entry name" value="At4g02000-like"/>
</dbReference>
<reference evidence="1" key="1">
    <citation type="submission" date="2023-05" db="EMBL/GenBank/DDBJ databases">
        <title>Nepenthes gracilis genome sequencing.</title>
        <authorList>
            <person name="Fukushima K."/>
        </authorList>
    </citation>
    <scope>NUCLEOTIDE SEQUENCE</scope>
    <source>
        <strain evidence="1">SING2019-196</strain>
    </source>
</reference>
<dbReference type="PANTHER" id="PTHR31286:SF180">
    <property type="entry name" value="OS10G0362600 PROTEIN"/>
    <property type="match status" value="1"/>
</dbReference>